<organism evidence="8 9">
    <name type="scientific">Streptomyces liliifuscus</name>
    <dbReference type="NCBI Taxonomy" id="2797636"/>
    <lineage>
        <taxon>Bacteria</taxon>
        <taxon>Bacillati</taxon>
        <taxon>Actinomycetota</taxon>
        <taxon>Actinomycetes</taxon>
        <taxon>Kitasatosporales</taxon>
        <taxon>Streptomycetaceae</taxon>
        <taxon>Streptomyces</taxon>
    </lineage>
</organism>
<reference evidence="8 9" key="1">
    <citation type="submission" date="2020-12" db="EMBL/GenBank/DDBJ databases">
        <title>A novel species.</title>
        <authorList>
            <person name="Li K."/>
        </authorList>
    </citation>
    <scope>NUCLEOTIDE SEQUENCE [LARGE SCALE GENOMIC DNA]</scope>
    <source>
        <strain evidence="8 9">ZYC-3</strain>
    </source>
</reference>
<dbReference type="PANTHER" id="PTHR30244:SF34">
    <property type="entry name" value="DTDP-4-AMINO-4,6-DIDEOXYGALACTOSE TRANSAMINASE"/>
    <property type="match status" value="1"/>
</dbReference>
<evidence type="ECO:0000256" key="2">
    <source>
        <dbReference type="ARBA" id="ARBA00022576"/>
    </source>
</evidence>
<keyword evidence="2 8" id="KW-0032">Aminotransferase</keyword>
<dbReference type="InterPro" id="IPR015421">
    <property type="entry name" value="PyrdxlP-dep_Trfase_major"/>
</dbReference>
<name>A0A7T7I617_9ACTN</name>
<dbReference type="GO" id="GO:0000271">
    <property type="term" value="P:polysaccharide biosynthetic process"/>
    <property type="evidence" value="ECO:0007669"/>
    <property type="project" value="TreeGrafter"/>
</dbReference>
<dbReference type="SUPFAM" id="SSF53383">
    <property type="entry name" value="PLP-dependent transferases"/>
    <property type="match status" value="1"/>
</dbReference>
<evidence type="ECO:0000313" key="8">
    <source>
        <dbReference type="EMBL" id="QQM41533.1"/>
    </source>
</evidence>
<dbReference type="Gene3D" id="3.40.640.10">
    <property type="entry name" value="Type I PLP-dependent aspartate aminotransferase-like (Major domain)"/>
    <property type="match status" value="1"/>
</dbReference>
<evidence type="ECO:0000313" key="9">
    <source>
        <dbReference type="Proteomes" id="UP000595636"/>
    </source>
</evidence>
<feature type="region of interest" description="Disordered" evidence="7">
    <location>
        <begin position="382"/>
        <end position="410"/>
    </location>
</feature>
<gene>
    <name evidence="8" type="ORF">JEQ17_20090</name>
</gene>
<dbReference type="Pfam" id="PF01041">
    <property type="entry name" value="DegT_DnrJ_EryC1"/>
    <property type="match status" value="1"/>
</dbReference>
<evidence type="ECO:0000256" key="5">
    <source>
        <dbReference type="ARBA" id="ARBA00038398"/>
    </source>
</evidence>
<keyword evidence="3 8" id="KW-0808">Transferase</keyword>
<dbReference type="PANTHER" id="PTHR30244">
    <property type="entry name" value="TRANSAMINASE"/>
    <property type="match status" value="1"/>
</dbReference>
<keyword evidence="9" id="KW-1185">Reference proteome</keyword>
<proteinExistence type="inferred from homology"/>
<accession>A0A7T7I617</accession>
<dbReference type="GO" id="GO:0008483">
    <property type="term" value="F:transaminase activity"/>
    <property type="evidence" value="ECO:0007669"/>
    <property type="project" value="UniProtKB-KW"/>
</dbReference>
<sequence>MPYGSRLAATMARRLGRECVYTPSARLALYLALRRWCRPGGRVLMSPVNDDVILFVVLAAGLRPVMAPVSVWDGNIDPAAVPESTWRGVDAVLTTNLYGMPDRVVELRLRCEELGIPLIEDAAHAIGTHLDGRPIGTFGTAAAFSLSKHVAAMAGGFLVVEDARTRRELELLRDDLLVPGRLAGDLATALRPLARSAVRGLHLVRPAWRTMQRLGLLERDDFRMALHAPRLSASALRAPSLTAYEPWIRVDLHDFRTRHGTLVRGQLKLRMALLDENLTRRRAGVSVLSGTAWASPALRDRAARGGPLPLFRVPLLVHNRDALVQRLVNHGVVAGYIYDPPLDDYAGAEFVEPSPDPSSARWFASHVLPADPLQARTLTAALTRERTRTAHPPAPTAAVPDATPPAPLGQ</sequence>
<evidence type="ECO:0000256" key="3">
    <source>
        <dbReference type="ARBA" id="ARBA00022679"/>
    </source>
</evidence>
<evidence type="ECO:0000256" key="7">
    <source>
        <dbReference type="SAM" id="MobiDB-lite"/>
    </source>
</evidence>
<dbReference type="InterPro" id="IPR015424">
    <property type="entry name" value="PyrdxlP-dep_Trfase"/>
</dbReference>
<dbReference type="KEGG" id="slf:JEQ17_20090"/>
<comment type="similarity">
    <text evidence="5">Belongs to the DegT/DnrJ/EryC1 family. L-glutamine:2-deoxy-scyllo-inosose/scyllo-inosose aminotransferase subfamily.</text>
</comment>
<protein>
    <submittedName>
        <fullName evidence="8">DegT/DnrJ/EryC1/StrS aminotransferase family protein</fullName>
    </submittedName>
</protein>
<dbReference type="AlphaFoldDB" id="A0A7T7I617"/>
<evidence type="ECO:0000256" key="4">
    <source>
        <dbReference type="ARBA" id="ARBA00022898"/>
    </source>
</evidence>
<dbReference type="Proteomes" id="UP000595636">
    <property type="component" value="Chromosome"/>
</dbReference>
<dbReference type="GO" id="GO:0030170">
    <property type="term" value="F:pyridoxal phosphate binding"/>
    <property type="evidence" value="ECO:0007669"/>
    <property type="project" value="TreeGrafter"/>
</dbReference>
<evidence type="ECO:0000256" key="6">
    <source>
        <dbReference type="RuleBase" id="RU004508"/>
    </source>
</evidence>
<comment type="cofactor">
    <cofactor evidence="1">
        <name>pyridoxal 5'-phosphate</name>
        <dbReference type="ChEBI" id="CHEBI:597326"/>
    </cofactor>
</comment>
<dbReference type="EMBL" id="CP066831">
    <property type="protein sequence ID" value="QQM41533.1"/>
    <property type="molecule type" value="Genomic_DNA"/>
</dbReference>
<keyword evidence="4 6" id="KW-0663">Pyridoxal phosphate</keyword>
<dbReference type="InterPro" id="IPR000653">
    <property type="entry name" value="DegT/StrS_aminotransferase"/>
</dbReference>
<dbReference type="RefSeq" id="WP_200396527.1">
    <property type="nucleotide sequence ID" value="NZ_CP066831.1"/>
</dbReference>
<evidence type="ECO:0000256" key="1">
    <source>
        <dbReference type="ARBA" id="ARBA00001933"/>
    </source>
</evidence>